<keyword evidence="7" id="KW-0106">Calcium</keyword>
<dbReference type="Proteomes" id="UP000076584">
    <property type="component" value="Unassembled WGS sequence"/>
</dbReference>
<keyword evidence="8" id="KW-1015">Disulfide bond</keyword>
<reference evidence="11 12" key="1">
    <citation type="submission" date="2015-06" db="EMBL/GenBank/DDBJ databases">
        <title>Survival trade-offs in plant roots during colonization by closely related pathogenic and mutualistic fungi.</title>
        <authorList>
            <person name="Hacquard S."/>
            <person name="Kracher B."/>
            <person name="Hiruma K."/>
            <person name="Weinman A."/>
            <person name="Muench P."/>
            <person name="Garrido Oter R."/>
            <person name="Ver Loren van Themaat E."/>
            <person name="Dallerey J.-F."/>
            <person name="Damm U."/>
            <person name="Henrissat B."/>
            <person name="Lespinet O."/>
            <person name="Thon M."/>
            <person name="Kemen E."/>
            <person name="McHardy A.C."/>
            <person name="Schulze-Lefert P."/>
            <person name="O'Connell R.J."/>
        </authorList>
    </citation>
    <scope>NUCLEOTIDE SEQUENCE [LARGE SCALE GENOMIC DNA]</scope>
    <source>
        <strain evidence="11 12">MAFF 238704</strain>
    </source>
</reference>
<evidence type="ECO:0000313" key="11">
    <source>
        <dbReference type="EMBL" id="KZL67491.1"/>
    </source>
</evidence>
<evidence type="ECO:0000256" key="4">
    <source>
        <dbReference type="ARBA" id="ARBA00022723"/>
    </source>
</evidence>
<evidence type="ECO:0000313" key="12">
    <source>
        <dbReference type="Proteomes" id="UP000076584"/>
    </source>
</evidence>
<dbReference type="PANTHER" id="PTHR33938">
    <property type="entry name" value="FERULOYL ESTERASE B-RELATED"/>
    <property type="match status" value="1"/>
</dbReference>
<keyword evidence="12" id="KW-1185">Reference proteome</keyword>
<gene>
    <name evidence="11" type="ORF">CI238_01073</name>
</gene>
<accession>A0A166Q441</accession>
<evidence type="ECO:0000256" key="8">
    <source>
        <dbReference type="ARBA" id="ARBA00023157"/>
    </source>
</evidence>
<evidence type="ECO:0000256" key="3">
    <source>
        <dbReference type="ARBA" id="ARBA00022651"/>
    </source>
</evidence>
<evidence type="ECO:0000256" key="2">
    <source>
        <dbReference type="ARBA" id="ARBA00022487"/>
    </source>
</evidence>
<dbReference type="GO" id="GO:0030600">
    <property type="term" value="F:feruloyl esterase activity"/>
    <property type="evidence" value="ECO:0007669"/>
    <property type="project" value="UniProtKB-EC"/>
</dbReference>
<keyword evidence="6 10" id="KW-0378">Hydrolase</keyword>
<evidence type="ECO:0000256" key="10">
    <source>
        <dbReference type="RuleBase" id="RU361238"/>
    </source>
</evidence>
<proteinExistence type="inferred from homology"/>
<dbReference type="EC" id="3.1.1.-" evidence="10"/>
<organism evidence="11 12">
    <name type="scientific">Colletotrichum incanum</name>
    <name type="common">Soybean anthracnose fungus</name>
    <dbReference type="NCBI Taxonomy" id="1573173"/>
    <lineage>
        <taxon>Eukaryota</taxon>
        <taxon>Fungi</taxon>
        <taxon>Dikarya</taxon>
        <taxon>Ascomycota</taxon>
        <taxon>Pezizomycotina</taxon>
        <taxon>Sordariomycetes</taxon>
        <taxon>Hypocreomycetidae</taxon>
        <taxon>Glomerellales</taxon>
        <taxon>Glomerellaceae</taxon>
        <taxon>Colletotrichum</taxon>
        <taxon>Colletotrichum spaethianum species complex</taxon>
    </lineage>
</organism>
<dbReference type="InterPro" id="IPR011118">
    <property type="entry name" value="Tannase/feruloyl_esterase"/>
</dbReference>
<dbReference type="AlphaFoldDB" id="A0A166Q441"/>
<keyword evidence="3" id="KW-0624">Polysaccharide degradation</keyword>
<evidence type="ECO:0000256" key="1">
    <source>
        <dbReference type="ARBA" id="ARBA00006249"/>
    </source>
</evidence>
<sequence length="593" mass="64280">MLSNPFAGFGAEDRKHPISLSSPLGAKRNSIERAKTSAMPFGYSTNGHVVATAETTEVYLKNGKSSLGQNLCKWGNRQTSNRRICIMLPALALALWLLPTQTLGTPNASTDCNTLPDLIKSLVSNLGTIETAFVPTSSFNVSGTFNSIAFCRVNGSVPYPEKNDVFFEVWLPETEVYNGRFLAVGNGGMAGRIDYVAMVENVNKGFATAGGDSGHRASENNDGDAYPGGVYLPYLRDRNQVLAWIRNSIALFTPPAKKITGVYYQNPPHHTYYQGCSTGGAQGFALAEFHPDLFDGIAAGCPGNWYSHLALSFLWNQQVTLGSLDYIRDAVLDKCDALDGVEDRVLENPLACKFDLESLACKGLAANTSACLTPEQLAAAKKIYSGPRHSITNLSLYPGFDLGSESEWMVQEGRLSLSFSLPLLQNMVFDDLSYNGSTFDWDSDVDSLDAKVGSLIDAISPNITSFKTNGGKLLVTQGWADPFNAATWPIDHLDEVSRVTGGETQDWLSLFMIPGGGHCGGAASYPQVPAKQNSLEALVNWVEKGQIPEDLLGIAPGDASRKTRKICRWPLTAQYIGGNVDESQFYICEDTNH</sequence>
<evidence type="ECO:0000256" key="5">
    <source>
        <dbReference type="ARBA" id="ARBA00022729"/>
    </source>
</evidence>
<dbReference type="GO" id="GO:0045493">
    <property type="term" value="P:xylan catabolic process"/>
    <property type="evidence" value="ECO:0007669"/>
    <property type="project" value="UniProtKB-KW"/>
</dbReference>
<dbReference type="InterPro" id="IPR029058">
    <property type="entry name" value="AB_hydrolase_fold"/>
</dbReference>
<comment type="similarity">
    <text evidence="1 10">Belongs to the tannase family.</text>
</comment>
<evidence type="ECO:0000256" key="9">
    <source>
        <dbReference type="ARBA" id="ARBA00034075"/>
    </source>
</evidence>
<keyword evidence="3" id="KW-0119">Carbohydrate metabolism</keyword>
<keyword evidence="4" id="KW-0479">Metal-binding</keyword>
<evidence type="ECO:0000256" key="7">
    <source>
        <dbReference type="ARBA" id="ARBA00022837"/>
    </source>
</evidence>
<dbReference type="EMBL" id="LFIW01002536">
    <property type="protein sequence ID" value="KZL67491.1"/>
    <property type="molecule type" value="Genomic_DNA"/>
</dbReference>
<keyword evidence="5" id="KW-0732">Signal</keyword>
<dbReference type="SUPFAM" id="SSF53474">
    <property type="entry name" value="alpha/beta-Hydrolases"/>
    <property type="match status" value="1"/>
</dbReference>
<comment type="catalytic activity">
    <reaction evidence="9">
        <text>feruloyl-polysaccharide + H2O = ferulate + polysaccharide.</text>
        <dbReference type="EC" id="3.1.1.73"/>
    </reaction>
</comment>
<dbReference type="Pfam" id="PF07519">
    <property type="entry name" value="Tannase"/>
    <property type="match status" value="1"/>
</dbReference>
<comment type="caution">
    <text evidence="11">The sequence shown here is derived from an EMBL/GenBank/DDBJ whole genome shotgun (WGS) entry which is preliminary data.</text>
</comment>
<name>A0A166Q441_COLIC</name>
<dbReference type="PANTHER" id="PTHR33938:SF15">
    <property type="entry name" value="FERULOYL ESTERASE B-RELATED"/>
    <property type="match status" value="1"/>
</dbReference>
<keyword evidence="3" id="KW-0858">Xylan degradation</keyword>
<protein>
    <recommendedName>
        <fullName evidence="10">Carboxylic ester hydrolase</fullName>
        <ecNumber evidence="10">3.1.1.-</ecNumber>
    </recommendedName>
</protein>
<dbReference type="GO" id="GO:0046872">
    <property type="term" value="F:metal ion binding"/>
    <property type="evidence" value="ECO:0007669"/>
    <property type="project" value="UniProtKB-KW"/>
</dbReference>
<keyword evidence="2" id="KW-0719">Serine esterase</keyword>
<evidence type="ECO:0000256" key="6">
    <source>
        <dbReference type="ARBA" id="ARBA00022801"/>
    </source>
</evidence>